<dbReference type="PROSITE" id="PS00622">
    <property type="entry name" value="HTH_LUXR_1"/>
    <property type="match status" value="1"/>
</dbReference>
<evidence type="ECO:0000256" key="3">
    <source>
        <dbReference type="ARBA" id="ARBA00023163"/>
    </source>
</evidence>
<evidence type="ECO:0000256" key="1">
    <source>
        <dbReference type="ARBA" id="ARBA00023015"/>
    </source>
</evidence>
<dbReference type="SMART" id="SM00421">
    <property type="entry name" value="HTH_LUXR"/>
    <property type="match status" value="1"/>
</dbReference>
<sequence>MDHSHPDCTFSPAQGQAAYSLAQGLPLITTKLVPPRSPGVLLARPRLLEKLDALAERTLALVCAGAGFGKTTLLAQWRNLLHGRGEAVAWLSLDESDNVPEYFCRYLLEALLGLHPNLREQLAPLVADLPSIERLPGYLINALQAVGTPIFLIVDDYHVIRDGAIHRSFSCLLEHAPAGLHVLLGSRCIPPLPLSRLRSYNQLIEIEANELRFDLGEARYYFADSALLALSCVQTQRLLELTEGWITGMQMATLSPSMKSDPERAIDSLGHGGRLVDRYLQDVVFELLPAEVDDFLVQTSILNRFTAELCNAVIGRSDGHAMLAWIERHNLFVAALDDRGEWFRYHHLFAEVLQARLRRRSELGLAELHERAGNWFAGQNLWAEAIRHALAAGKVEYTSGRAEPGAQSLAEQGDIDTLLRWLEQLPMTTDEHRIGLQLNLAWALAHRFRFEDSRRLLGELRQWFALYPARRDLRIKLDVVNAICETFAENTETGIALAEPLLTQLPSGDTWVDGLVCNILSYGYLIQGRHDDVQAVQRRMPCPGTPMENLFVSVYQAFVLGQSHVRQGDLRTGETYFLQAMEYADRLTGSHSIGSATLAALLAELAGERGDWERLDMLITPRRLQIDRFTPLDGVLAAYRALTRQALARDAIAQAQLLLQHALQIAAQRRWDRLQAALLVEQVRLQLHRGDLGGAAHTQQQMELLQNDNGAMPNCRHYARIAHARLLLARGRNVLAAEVLALLVAEFEGNGQMLEGMRLRSLWSLALWLAGEHAAAVDTLLPALRLGQRENLLYSLIDAGPALLPVLFLCSGTDGISVGMTTYIGTLCTHLGSTLPNGDSSSDTALALSERETQTLRLLAAGQSNKEIARNLAISAETVKWHLKNLYGKLQVASRTQAMSRARELSLLE</sequence>
<name>A0A839T5K2_AZOMA</name>
<dbReference type="SUPFAM" id="SSF46894">
    <property type="entry name" value="C-terminal effector domain of the bipartite response regulators"/>
    <property type="match status" value="1"/>
</dbReference>
<dbReference type="PRINTS" id="PR00038">
    <property type="entry name" value="HTHLUXR"/>
</dbReference>
<comment type="caution">
    <text evidence="5">The sequence shown here is derived from an EMBL/GenBank/DDBJ whole genome shotgun (WGS) entry which is preliminary data.</text>
</comment>
<evidence type="ECO:0000313" key="6">
    <source>
        <dbReference type="Proteomes" id="UP000549250"/>
    </source>
</evidence>
<dbReference type="PANTHER" id="PTHR44688">
    <property type="entry name" value="DNA-BINDING TRANSCRIPTIONAL ACTIVATOR DEVR_DOSR"/>
    <property type="match status" value="1"/>
</dbReference>
<dbReference type="InterPro" id="IPR059106">
    <property type="entry name" value="WHD_MalT"/>
</dbReference>
<dbReference type="InterPro" id="IPR000792">
    <property type="entry name" value="Tscrpt_reg_LuxR_C"/>
</dbReference>
<dbReference type="InterPro" id="IPR011990">
    <property type="entry name" value="TPR-like_helical_dom_sf"/>
</dbReference>
<dbReference type="Pfam" id="PF25873">
    <property type="entry name" value="WHD_MalT"/>
    <property type="match status" value="1"/>
</dbReference>
<dbReference type="Pfam" id="PF17874">
    <property type="entry name" value="TPR_MalT"/>
    <property type="match status" value="1"/>
</dbReference>
<dbReference type="InterPro" id="IPR027417">
    <property type="entry name" value="P-loop_NTPase"/>
</dbReference>
<keyword evidence="3" id="KW-0804">Transcription</keyword>
<protein>
    <submittedName>
        <fullName evidence="5">LuxR family maltose regulon positive regulatory protein</fullName>
    </submittedName>
</protein>
<dbReference type="CDD" id="cd06170">
    <property type="entry name" value="LuxR_C_like"/>
    <property type="match status" value="1"/>
</dbReference>
<dbReference type="InterPro" id="IPR016032">
    <property type="entry name" value="Sig_transdc_resp-reg_C-effctor"/>
</dbReference>
<dbReference type="PROSITE" id="PS50043">
    <property type="entry name" value="HTH_LUXR_2"/>
    <property type="match status" value="1"/>
</dbReference>
<dbReference type="GO" id="GO:0006355">
    <property type="term" value="P:regulation of DNA-templated transcription"/>
    <property type="evidence" value="ECO:0007669"/>
    <property type="project" value="InterPro"/>
</dbReference>
<feature type="domain" description="HTH luxR-type" evidence="4">
    <location>
        <begin position="841"/>
        <end position="906"/>
    </location>
</feature>
<organism evidence="5 6">
    <name type="scientific">Azomonas macrocytogenes</name>
    <name type="common">Azotobacter macrocytogenes</name>
    <dbReference type="NCBI Taxonomy" id="69962"/>
    <lineage>
        <taxon>Bacteria</taxon>
        <taxon>Pseudomonadati</taxon>
        <taxon>Pseudomonadota</taxon>
        <taxon>Gammaproteobacteria</taxon>
        <taxon>Pseudomonadales</taxon>
        <taxon>Pseudomonadaceae</taxon>
        <taxon>Azomonas</taxon>
    </lineage>
</organism>
<dbReference type="GO" id="GO:0003677">
    <property type="term" value="F:DNA binding"/>
    <property type="evidence" value="ECO:0007669"/>
    <property type="project" value="UniProtKB-KW"/>
</dbReference>
<dbReference type="RefSeq" id="WP_183166514.1">
    <property type="nucleotide sequence ID" value="NZ_JACHXI010000008.1"/>
</dbReference>
<dbReference type="PANTHER" id="PTHR44688:SF16">
    <property type="entry name" value="DNA-BINDING TRANSCRIPTIONAL ACTIVATOR DEVR_DOSR"/>
    <property type="match status" value="1"/>
</dbReference>
<evidence type="ECO:0000313" key="5">
    <source>
        <dbReference type="EMBL" id="MBB3103584.1"/>
    </source>
</evidence>
<dbReference type="Gene3D" id="1.10.10.10">
    <property type="entry name" value="Winged helix-like DNA-binding domain superfamily/Winged helix DNA-binding domain"/>
    <property type="match status" value="1"/>
</dbReference>
<dbReference type="Gene3D" id="3.40.50.300">
    <property type="entry name" value="P-loop containing nucleotide triphosphate hydrolases"/>
    <property type="match status" value="1"/>
</dbReference>
<dbReference type="Proteomes" id="UP000549250">
    <property type="component" value="Unassembled WGS sequence"/>
</dbReference>
<dbReference type="InterPro" id="IPR036388">
    <property type="entry name" value="WH-like_DNA-bd_sf"/>
</dbReference>
<dbReference type="AlphaFoldDB" id="A0A839T5K2"/>
<dbReference type="EMBL" id="JACHXI010000008">
    <property type="protein sequence ID" value="MBB3103584.1"/>
    <property type="molecule type" value="Genomic_DNA"/>
</dbReference>
<proteinExistence type="predicted"/>
<dbReference type="InterPro" id="IPR041617">
    <property type="entry name" value="TPR_MalT"/>
</dbReference>
<accession>A0A839T5K2</accession>
<keyword evidence="6" id="KW-1185">Reference proteome</keyword>
<keyword evidence="1" id="KW-0805">Transcription regulation</keyword>
<dbReference type="Pfam" id="PF00196">
    <property type="entry name" value="GerE"/>
    <property type="match status" value="1"/>
</dbReference>
<dbReference type="SUPFAM" id="SSF52540">
    <property type="entry name" value="P-loop containing nucleoside triphosphate hydrolases"/>
    <property type="match status" value="1"/>
</dbReference>
<keyword evidence="2" id="KW-0238">DNA-binding</keyword>
<reference evidence="5 6" key="1">
    <citation type="submission" date="2020-08" db="EMBL/GenBank/DDBJ databases">
        <title>Genomic Encyclopedia of Type Strains, Phase III (KMG-III): the genomes of soil and plant-associated and newly described type strains.</title>
        <authorList>
            <person name="Whitman W."/>
        </authorList>
    </citation>
    <scope>NUCLEOTIDE SEQUENCE [LARGE SCALE GENOMIC DNA]</scope>
    <source>
        <strain evidence="5 6">CECT 4462</strain>
    </source>
</reference>
<evidence type="ECO:0000256" key="2">
    <source>
        <dbReference type="ARBA" id="ARBA00023125"/>
    </source>
</evidence>
<gene>
    <name evidence="5" type="ORF">FHR87_001980</name>
</gene>
<dbReference type="Gene3D" id="1.25.40.10">
    <property type="entry name" value="Tetratricopeptide repeat domain"/>
    <property type="match status" value="1"/>
</dbReference>
<evidence type="ECO:0000259" key="4">
    <source>
        <dbReference type="PROSITE" id="PS50043"/>
    </source>
</evidence>